<protein>
    <submittedName>
        <fullName evidence="2">Uncharacterized protein</fullName>
    </submittedName>
</protein>
<sequence>MTSKQELLIMLVSTVLAGLGAGSLATRYLGRDTSIAIGGTVFLAGTGIQIVQPAKKR</sequence>
<keyword evidence="1" id="KW-0472">Membrane</keyword>
<name>A0A9E3H8B4_9NOST</name>
<reference evidence="2" key="1">
    <citation type="submission" date="2021-05" db="EMBL/GenBank/DDBJ databases">
        <authorList>
            <person name="Pietrasiak N."/>
            <person name="Ward R."/>
            <person name="Stajich J.E."/>
            <person name="Kurbessoian T."/>
        </authorList>
    </citation>
    <scope>NUCLEOTIDE SEQUENCE</scope>
    <source>
        <strain evidence="2">HA4357-MV3</strain>
    </source>
</reference>
<dbReference type="Proteomes" id="UP000813215">
    <property type="component" value="Unassembled WGS sequence"/>
</dbReference>
<evidence type="ECO:0000313" key="3">
    <source>
        <dbReference type="Proteomes" id="UP000813215"/>
    </source>
</evidence>
<proteinExistence type="predicted"/>
<feature type="transmembrane region" description="Helical" evidence="1">
    <location>
        <begin position="35"/>
        <end position="51"/>
    </location>
</feature>
<dbReference type="AlphaFoldDB" id="A0A9E3H8B4"/>
<keyword evidence="1" id="KW-0812">Transmembrane</keyword>
<accession>A0A9E3H8B4</accession>
<gene>
    <name evidence="2" type="ORF">KME28_13120</name>
</gene>
<comment type="caution">
    <text evidence="2">The sequence shown here is derived from an EMBL/GenBank/DDBJ whole genome shotgun (WGS) entry which is preliminary data.</text>
</comment>
<dbReference type="EMBL" id="JAHHHW010000089">
    <property type="protein sequence ID" value="MBW4432638.1"/>
    <property type="molecule type" value="Genomic_DNA"/>
</dbReference>
<organism evidence="2 3">
    <name type="scientific">Pelatocladus maniniholoensis HA4357-MV3</name>
    <dbReference type="NCBI Taxonomy" id="1117104"/>
    <lineage>
        <taxon>Bacteria</taxon>
        <taxon>Bacillati</taxon>
        <taxon>Cyanobacteriota</taxon>
        <taxon>Cyanophyceae</taxon>
        <taxon>Nostocales</taxon>
        <taxon>Nostocaceae</taxon>
        <taxon>Pelatocladus</taxon>
    </lineage>
</organism>
<keyword evidence="1" id="KW-1133">Transmembrane helix</keyword>
<reference evidence="2" key="2">
    <citation type="journal article" date="2022" name="Microbiol. Resour. Announc.">
        <title>Metagenome Sequencing to Explore Phylogenomics of Terrestrial Cyanobacteria.</title>
        <authorList>
            <person name="Ward R.D."/>
            <person name="Stajich J.E."/>
            <person name="Johansen J.R."/>
            <person name="Huntemann M."/>
            <person name="Clum A."/>
            <person name="Foster B."/>
            <person name="Foster B."/>
            <person name="Roux S."/>
            <person name="Palaniappan K."/>
            <person name="Varghese N."/>
            <person name="Mukherjee S."/>
            <person name="Reddy T.B.K."/>
            <person name="Daum C."/>
            <person name="Copeland A."/>
            <person name="Chen I.A."/>
            <person name="Ivanova N.N."/>
            <person name="Kyrpides N.C."/>
            <person name="Shapiro N."/>
            <person name="Eloe-Fadrosh E.A."/>
            <person name="Pietrasiak N."/>
        </authorList>
    </citation>
    <scope>NUCLEOTIDE SEQUENCE</scope>
    <source>
        <strain evidence="2">HA4357-MV3</strain>
    </source>
</reference>
<evidence type="ECO:0000256" key="1">
    <source>
        <dbReference type="SAM" id="Phobius"/>
    </source>
</evidence>
<evidence type="ECO:0000313" key="2">
    <source>
        <dbReference type="EMBL" id="MBW4432638.1"/>
    </source>
</evidence>